<gene>
    <name evidence="2" type="ORF">ACFO60_16110</name>
</gene>
<feature type="region of interest" description="Disordered" evidence="1">
    <location>
        <begin position="28"/>
        <end position="55"/>
    </location>
</feature>
<dbReference type="EMBL" id="JBHSFP010000009">
    <property type="protein sequence ID" value="MFC4532297.1"/>
    <property type="molecule type" value="Genomic_DNA"/>
</dbReference>
<proteinExistence type="predicted"/>
<reference evidence="3" key="1">
    <citation type="journal article" date="2019" name="Int. J. Syst. Evol. Microbiol.">
        <title>The Global Catalogue of Microorganisms (GCM) 10K type strain sequencing project: providing services to taxonomists for standard genome sequencing and annotation.</title>
        <authorList>
            <consortium name="The Broad Institute Genomics Platform"/>
            <consortium name="The Broad Institute Genome Sequencing Center for Infectious Disease"/>
            <person name="Wu L."/>
            <person name="Ma J."/>
        </authorList>
    </citation>
    <scope>NUCLEOTIDE SEQUENCE [LARGE SCALE GENOMIC DNA]</scope>
    <source>
        <strain evidence="3">CGMCC 4.7132</strain>
    </source>
</reference>
<sequence length="55" mass="5775">MSHTPKSTGSALRELLRAVAQLSSAVSSGVIGKPTAPGPVVDIRDGKGHDPRRRR</sequence>
<keyword evidence="3" id="KW-1185">Reference proteome</keyword>
<protein>
    <submittedName>
        <fullName evidence="2">Uncharacterized protein</fullName>
    </submittedName>
</protein>
<evidence type="ECO:0000313" key="3">
    <source>
        <dbReference type="Proteomes" id="UP001596004"/>
    </source>
</evidence>
<organism evidence="2 3">
    <name type="scientific">Sphaerisporangium dianthi</name>
    <dbReference type="NCBI Taxonomy" id="1436120"/>
    <lineage>
        <taxon>Bacteria</taxon>
        <taxon>Bacillati</taxon>
        <taxon>Actinomycetota</taxon>
        <taxon>Actinomycetes</taxon>
        <taxon>Streptosporangiales</taxon>
        <taxon>Streptosporangiaceae</taxon>
        <taxon>Sphaerisporangium</taxon>
    </lineage>
</organism>
<evidence type="ECO:0000256" key="1">
    <source>
        <dbReference type="SAM" id="MobiDB-lite"/>
    </source>
</evidence>
<accession>A0ABV9CHI8</accession>
<comment type="caution">
    <text evidence="2">The sequence shown here is derived from an EMBL/GenBank/DDBJ whole genome shotgun (WGS) entry which is preliminary data.</text>
</comment>
<dbReference type="Proteomes" id="UP001596004">
    <property type="component" value="Unassembled WGS sequence"/>
</dbReference>
<name>A0ABV9CHI8_9ACTN</name>
<dbReference type="RefSeq" id="WP_380841082.1">
    <property type="nucleotide sequence ID" value="NZ_JBHSFP010000009.1"/>
</dbReference>
<evidence type="ECO:0000313" key="2">
    <source>
        <dbReference type="EMBL" id="MFC4532297.1"/>
    </source>
</evidence>